<evidence type="ECO:0000256" key="1">
    <source>
        <dbReference type="SAM" id="MobiDB-lite"/>
    </source>
</evidence>
<feature type="compositionally biased region" description="Basic and acidic residues" evidence="1">
    <location>
        <begin position="60"/>
        <end position="84"/>
    </location>
</feature>
<comment type="caution">
    <text evidence="2">The sequence shown here is derived from an EMBL/GenBank/DDBJ whole genome shotgun (WGS) entry which is preliminary data.</text>
</comment>
<dbReference type="Gramene" id="FCD_00036587-RA">
    <property type="protein sequence ID" value="FCD_00036587-RA:cds"/>
    <property type="gene ID" value="FCD_00036587"/>
</dbReference>
<proteinExistence type="predicted"/>
<feature type="region of interest" description="Disordered" evidence="1">
    <location>
        <begin position="124"/>
        <end position="157"/>
    </location>
</feature>
<protein>
    <submittedName>
        <fullName evidence="2">Uncharacterized protein</fullName>
    </submittedName>
</protein>
<dbReference type="AlphaFoldDB" id="A0AA87ZB53"/>
<dbReference type="Proteomes" id="UP001187192">
    <property type="component" value="Unassembled WGS sequence"/>
</dbReference>
<reference evidence="2" key="1">
    <citation type="submission" date="2023-07" db="EMBL/GenBank/DDBJ databases">
        <title>draft genome sequence of fig (Ficus carica).</title>
        <authorList>
            <person name="Takahashi T."/>
            <person name="Nishimura K."/>
        </authorList>
    </citation>
    <scope>NUCLEOTIDE SEQUENCE</scope>
</reference>
<evidence type="ECO:0000313" key="2">
    <source>
        <dbReference type="EMBL" id="GMN22903.1"/>
    </source>
</evidence>
<sequence length="183" mass="19568">MPCEGVGVRGAYSGSGLGGGGGVCAHRRRWGSGDGKNEGGLWHPTSDQKGGLVSNLIGGKEGRAREREAVSRSLASDRGKERRPAYGTSIGPVGEREEREGRREREGRVWGTKRVVEELRQNFLVREGGSPAKDKSSKRPSSRDFASPSLQATKSLGGSVVARSGVAVVGGRREFDGERRHEI</sequence>
<gene>
    <name evidence="2" type="ORF">TIFTF001_050235</name>
</gene>
<evidence type="ECO:0000313" key="3">
    <source>
        <dbReference type="Proteomes" id="UP001187192"/>
    </source>
</evidence>
<feature type="compositionally biased region" description="Gly residues" evidence="1">
    <location>
        <begin position="13"/>
        <end position="23"/>
    </location>
</feature>
<feature type="compositionally biased region" description="Basic and acidic residues" evidence="1">
    <location>
        <begin position="94"/>
        <end position="108"/>
    </location>
</feature>
<accession>A0AA87ZB53</accession>
<keyword evidence="3" id="KW-1185">Reference proteome</keyword>
<dbReference type="EMBL" id="BTGU01008001">
    <property type="protein sequence ID" value="GMN22903.1"/>
    <property type="molecule type" value="Genomic_DNA"/>
</dbReference>
<organism evidence="2 3">
    <name type="scientific">Ficus carica</name>
    <name type="common">Common fig</name>
    <dbReference type="NCBI Taxonomy" id="3494"/>
    <lineage>
        <taxon>Eukaryota</taxon>
        <taxon>Viridiplantae</taxon>
        <taxon>Streptophyta</taxon>
        <taxon>Embryophyta</taxon>
        <taxon>Tracheophyta</taxon>
        <taxon>Spermatophyta</taxon>
        <taxon>Magnoliopsida</taxon>
        <taxon>eudicotyledons</taxon>
        <taxon>Gunneridae</taxon>
        <taxon>Pentapetalae</taxon>
        <taxon>rosids</taxon>
        <taxon>fabids</taxon>
        <taxon>Rosales</taxon>
        <taxon>Moraceae</taxon>
        <taxon>Ficeae</taxon>
        <taxon>Ficus</taxon>
    </lineage>
</organism>
<name>A0AA87ZB53_FICCA</name>
<feature type="region of interest" description="Disordered" evidence="1">
    <location>
        <begin position="1"/>
        <end position="108"/>
    </location>
</feature>